<evidence type="ECO:0000313" key="2">
    <source>
        <dbReference type="EMBL" id="HEC06019.1"/>
    </source>
</evidence>
<name>A0A831WCP2_9GAMM</name>
<comment type="caution">
    <text evidence="2">The sequence shown here is derived from an EMBL/GenBank/DDBJ whole genome shotgun (WGS) entry which is preliminary data.</text>
</comment>
<sequence>MDNPRDFPVLNAFLADFKEADLPAFPREARVAEDLLRFYDRLFSLVEGKMWEGGLDRGLLESYRQLMAELDAQLQQSGQDDRHHFIVVIPVADRPRHLRSCLESLLTLCGYFPYGKKADGSIAGISVLIADDSRETVNIAKHKDIVEAFNCRGLDAQYFGQEEQLKVMDGLTDQQRQELQGVLGACDADRFYHKGASIMRNIACIRLAEMVGQYEKPLFYFVDSDQEFQVKFESNGKGEDVYAVNYFYHLDRIFSCRDVSVVTGKVVGDPPVSPAVMAANFLSDVCAFLEEMAGRGKEDACLFHAAETQRHSDAVYHDMADLFGYQSAETSFQYRCGLQGTHDHGRCFKDFAARIRQFFDGEHPTRKTWFTYSDVLSSTSPARTVYTGNYVFNRGGLAYFIPFATLKLRMAGPTLGRILGAELGEGFLSANLPMLHKRTVEETGQSEFRPGIVHEDRLVDLSGELERQYFGDVMLFSMEKLTEENYPQTVLAENDVLALLQKTERHLRNKYVEKHRQIQQKLERLERLLLEPSNWWMGDSNMQAAVGEIEAFIANMKYNFGSGARGMGYIQSREHRQERMRQMAKAIQKYRQERRDWKQLLKLQ</sequence>
<keyword evidence="1" id="KW-0175">Coiled coil</keyword>
<accession>A0A831WCP2</accession>
<dbReference type="AlphaFoldDB" id="A0A831WCP2"/>
<feature type="coiled-coil region" evidence="1">
    <location>
        <begin position="573"/>
        <end position="600"/>
    </location>
</feature>
<proteinExistence type="predicted"/>
<evidence type="ECO:0000256" key="1">
    <source>
        <dbReference type="SAM" id="Coils"/>
    </source>
</evidence>
<protein>
    <submittedName>
        <fullName evidence="2">Uncharacterized protein</fullName>
    </submittedName>
</protein>
<dbReference type="EMBL" id="DRLF01000149">
    <property type="protein sequence ID" value="HEC06019.1"/>
    <property type="molecule type" value="Genomic_DNA"/>
</dbReference>
<dbReference type="Proteomes" id="UP000886339">
    <property type="component" value="Unassembled WGS sequence"/>
</dbReference>
<gene>
    <name evidence="2" type="ORF">ENJ12_04175</name>
</gene>
<reference evidence="2" key="1">
    <citation type="journal article" date="2020" name="mSystems">
        <title>Genome- and Community-Level Interaction Insights into Carbon Utilization and Element Cycling Functions of Hydrothermarchaeota in Hydrothermal Sediment.</title>
        <authorList>
            <person name="Zhou Z."/>
            <person name="Liu Y."/>
            <person name="Xu W."/>
            <person name="Pan J."/>
            <person name="Luo Z.H."/>
            <person name="Li M."/>
        </authorList>
    </citation>
    <scope>NUCLEOTIDE SEQUENCE [LARGE SCALE GENOMIC DNA]</scope>
    <source>
        <strain evidence="2">HyVt-458</strain>
    </source>
</reference>
<organism evidence="2">
    <name type="scientific">Thiolapillus brandeum</name>
    <dbReference type="NCBI Taxonomy" id="1076588"/>
    <lineage>
        <taxon>Bacteria</taxon>
        <taxon>Pseudomonadati</taxon>
        <taxon>Pseudomonadota</taxon>
        <taxon>Gammaproteobacteria</taxon>
        <taxon>Chromatiales</taxon>
        <taxon>Sedimenticolaceae</taxon>
        <taxon>Thiolapillus</taxon>
    </lineage>
</organism>